<dbReference type="STRING" id="556484.B7GEP3"/>
<dbReference type="GO" id="GO:0046872">
    <property type="term" value="F:metal ion binding"/>
    <property type="evidence" value="ECO:0007669"/>
    <property type="project" value="UniProtKB-KW"/>
</dbReference>
<dbReference type="EMBL" id="CM000634">
    <property type="protein sequence ID" value="EEC42947.1"/>
    <property type="molecule type" value="Genomic_DNA"/>
</dbReference>
<proteinExistence type="predicted"/>
<evidence type="ECO:0000256" key="9">
    <source>
        <dbReference type="ARBA" id="ARBA00022989"/>
    </source>
</evidence>
<feature type="compositionally biased region" description="Polar residues" evidence="14">
    <location>
        <begin position="41"/>
        <end position="50"/>
    </location>
</feature>
<gene>
    <name evidence="17" type="primary">Tic55</name>
    <name evidence="17" type="ORF">PHATRDRAFT_50613</name>
</gene>
<sequence>MALRRSISRLAMVYLVTLCLKTAFVSAFSSTNTPTTPTSSVQQRSANQQALEDAPPFPRTWVPLASVYELHPDRPTPLRFLGQSYVTYQSNDGQWAVFDDACPHRLAPLSEGRVDRQKNRLECSYHGWEFDADGRCQEIPQADFSTMQKAMQNERCHVKSYPVHVEKNILFVWPWADEDPLITVSQPHCAPEHFMEGVSENCTTYTRDLPYGWDTLLENIVDPSHVPFAHHGLQGKREDAIPINMTSPSDLSPEGFVFQFEDRTMSMRRQGGAVFRAPFVIHYKADFETPSKEKQKKRANSPKVFNLTAIMLPTKPGWSRIILMGAPRTKQIEKKEKERLVAKIFRKLPSWLVHTFSNRFLDSDLAFLHFQEQERERRGVDARAYFMPAQSDRCVSALRKWILQYAHIPGPLPAPLTDRGVLFNRWTQHGEHCRHCTSARKRVAKWRTNTLRLLAISLVLAKFTAARVVAALSLLLLNRLSAVDKAFSDGGFSHYDNH</sequence>
<keyword evidence="4" id="KW-0934">Plastid</keyword>
<keyword evidence="5" id="KW-0812">Transmembrane</keyword>
<dbReference type="InterPro" id="IPR017941">
    <property type="entry name" value="Rieske_2Fe-2S"/>
</dbReference>
<keyword evidence="3" id="KW-0150">Chloroplast</keyword>
<keyword evidence="6" id="KW-0001">2Fe-2S</keyword>
<keyword evidence="18" id="KW-1185">Reference proteome</keyword>
<evidence type="ECO:0000256" key="2">
    <source>
        <dbReference type="ARBA" id="ARBA00004370"/>
    </source>
</evidence>
<dbReference type="GeneID" id="7199447"/>
<evidence type="ECO:0000256" key="5">
    <source>
        <dbReference type="ARBA" id="ARBA00022692"/>
    </source>
</evidence>
<reference evidence="18" key="2">
    <citation type="submission" date="2008-08" db="EMBL/GenBank/DDBJ databases">
        <authorList>
            <consortium name="Diatom Consortium"/>
            <person name="Grigoriev I."/>
            <person name="Grimwood J."/>
            <person name="Kuo A."/>
            <person name="Otillar R.P."/>
            <person name="Salamov A."/>
            <person name="Detter J.C."/>
            <person name="Lindquist E."/>
            <person name="Shapiro H."/>
            <person name="Lucas S."/>
            <person name="Glavina del Rio T."/>
            <person name="Pitluck S."/>
            <person name="Rokhsar D."/>
            <person name="Bowler C."/>
        </authorList>
    </citation>
    <scope>GENOME REANNOTATION</scope>
    <source>
        <strain evidence="18">CCAP 1055/1</strain>
    </source>
</reference>
<evidence type="ECO:0000256" key="6">
    <source>
        <dbReference type="ARBA" id="ARBA00022714"/>
    </source>
</evidence>
<feature type="chain" id="PRO_5002853208" evidence="15">
    <location>
        <begin position="28"/>
        <end position="498"/>
    </location>
</feature>
<feature type="signal peptide" evidence="15">
    <location>
        <begin position="1"/>
        <end position="27"/>
    </location>
</feature>
<dbReference type="OMA" id="EPPCRLE"/>
<dbReference type="PANTHER" id="PTHR21266">
    <property type="entry name" value="IRON-SULFUR DOMAIN CONTAINING PROTEIN"/>
    <property type="match status" value="1"/>
</dbReference>
<evidence type="ECO:0000256" key="10">
    <source>
        <dbReference type="ARBA" id="ARBA00023002"/>
    </source>
</evidence>
<organism evidence="17 18">
    <name type="scientific">Phaeodactylum tricornutum (strain CCAP 1055/1)</name>
    <dbReference type="NCBI Taxonomy" id="556484"/>
    <lineage>
        <taxon>Eukaryota</taxon>
        <taxon>Sar</taxon>
        <taxon>Stramenopiles</taxon>
        <taxon>Ochrophyta</taxon>
        <taxon>Bacillariophyta</taxon>
        <taxon>Bacillariophyceae</taxon>
        <taxon>Bacillariophycidae</taxon>
        <taxon>Naviculales</taxon>
        <taxon>Phaeodactylaceae</taxon>
        <taxon>Phaeodactylum</taxon>
    </lineage>
</organism>
<dbReference type="Proteomes" id="UP000000759">
    <property type="component" value="Chromosome 32"/>
</dbReference>
<dbReference type="GO" id="GO:0051537">
    <property type="term" value="F:2 iron, 2 sulfur cluster binding"/>
    <property type="evidence" value="ECO:0007669"/>
    <property type="project" value="UniProtKB-KW"/>
</dbReference>
<dbReference type="GO" id="GO:0009507">
    <property type="term" value="C:chloroplast"/>
    <property type="evidence" value="ECO:0007669"/>
    <property type="project" value="UniProtKB-SubCell"/>
</dbReference>
<feature type="region of interest" description="Disordered" evidence="14">
    <location>
        <begin position="30"/>
        <end position="54"/>
    </location>
</feature>
<evidence type="ECO:0000256" key="14">
    <source>
        <dbReference type="SAM" id="MobiDB-lite"/>
    </source>
</evidence>
<dbReference type="Gene3D" id="2.102.10.10">
    <property type="entry name" value="Rieske [2Fe-2S] iron-sulphur domain"/>
    <property type="match status" value="1"/>
</dbReference>
<feature type="compositionally biased region" description="Low complexity" evidence="14">
    <location>
        <begin position="30"/>
        <end position="40"/>
    </location>
</feature>
<dbReference type="AlphaFoldDB" id="B7GEP3"/>
<evidence type="ECO:0000256" key="15">
    <source>
        <dbReference type="SAM" id="SignalP"/>
    </source>
</evidence>
<dbReference type="InterPro" id="IPR036922">
    <property type="entry name" value="Rieske_2Fe-2S_sf"/>
</dbReference>
<dbReference type="eggNOG" id="ENOG502QQ8U">
    <property type="taxonomic scope" value="Eukaryota"/>
</dbReference>
<dbReference type="HOGENOM" id="CLU_003927_1_1_1"/>
<keyword evidence="15" id="KW-0732">Signal</keyword>
<keyword evidence="10" id="KW-0560">Oxidoreductase</keyword>
<evidence type="ECO:0000256" key="3">
    <source>
        <dbReference type="ARBA" id="ARBA00022528"/>
    </source>
</evidence>
<dbReference type="GO" id="GO:0016020">
    <property type="term" value="C:membrane"/>
    <property type="evidence" value="ECO:0007669"/>
    <property type="project" value="UniProtKB-SubCell"/>
</dbReference>
<dbReference type="Pfam" id="PF08417">
    <property type="entry name" value="PaO"/>
    <property type="match status" value="1"/>
</dbReference>
<keyword evidence="11" id="KW-0408">Iron</keyword>
<dbReference type="SUPFAM" id="SSF50022">
    <property type="entry name" value="ISP domain"/>
    <property type="match status" value="1"/>
</dbReference>
<evidence type="ECO:0000313" key="18">
    <source>
        <dbReference type="Proteomes" id="UP000000759"/>
    </source>
</evidence>
<feature type="domain" description="Rieske" evidence="16">
    <location>
        <begin position="62"/>
        <end position="172"/>
    </location>
</feature>
<evidence type="ECO:0000313" key="17">
    <source>
        <dbReference type="EMBL" id="EEC42947.1"/>
    </source>
</evidence>
<dbReference type="PaxDb" id="2850-Phatr50613"/>
<evidence type="ECO:0000256" key="7">
    <source>
        <dbReference type="ARBA" id="ARBA00022723"/>
    </source>
</evidence>
<dbReference type="GO" id="GO:0010277">
    <property type="term" value="F:chlorophyllide a oxygenase activity"/>
    <property type="evidence" value="ECO:0007669"/>
    <property type="project" value="InterPro"/>
</dbReference>
<evidence type="ECO:0000256" key="11">
    <source>
        <dbReference type="ARBA" id="ARBA00023004"/>
    </source>
</evidence>
<dbReference type="InterPro" id="IPR013626">
    <property type="entry name" value="PaO"/>
</dbReference>
<evidence type="ECO:0000256" key="4">
    <source>
        <dbReference type="ARBA" id="ARBA00022640"/>
    </source>
</evidence>
<reference evidence="17 18" key="1">
    <citation type="journal article" date="2008" name="Nature">
        <title>The Phaeodactylum genome reveals the evolutionary history of diatom genomes.</title>
        <authorList>
            <person name="Bowler C."/>
            <person name="Allen A.E."/>
            <person name="Badger J.H."/>
            <person name="Grimwood J."/>
            <person name="Jabbari K."/>
            <person name="Kuo A."/>
            <person name="Maheswari U."/>
            <person name="Martens C."/>
            <person name="Maumus F."/>
            <person name="Otillar R.P."/>
            <person name="Rayko E."/>
            <person name="Salamov A."/>
            <person name="Vandepoele K."/>
            <person name="Beszteri B."/>
            <person name="Gruber A."/>
            <person name="Heijde M."/>
            <person name="Katinka M."/>
            <person name="Mock T."/>
            <person name="Valentin K."/>
            <person name="Verret F."/>
            <person name="Berges J.A."/>
            <person name="Brownlee C."/>
            <person name="Cadoret J.P."/>
            <person name="Chiovitti A."/>
            <person name="Choi C.J."/>
            <person name="Coesel S."/>
            <person name="De Martino A."/>
            <person name="Detter J.C."/>
            <person name="Durkin C."/>
            <person name="Falciatore A."/>
            <person name="Fournet J."/>
            <person name="Haruta M."/>
            <person name="Huysman M.J."/>
            <person name="Jenkins B.D."/>
            <person name="Jiroutova K."/>
            <person name="Jorgensen R.E."/>
            <person name="Joubert Y."/>
            <person name="Kaplan A."/>
            <person name="Kroger N."/>
            <person name="Kroth P.G."/>
            <person name="La Roche J."/>
            <person name="Lindquist E."/>
            <person name="Lommer M."/>
            <person name="Martin-Jezequel V."/>
            <person name="Lopez P.J."/>
            <person name="Lucas S."/>
            <person name="Mangogna M."/>
            <person name="McGinnis K."/>
            <person name="Medlin L.K."/>
            <person name="Montsant A."/>
            <person name="Oudot-Le Secq M.P."/>
            <person name="Napoli C."/>
            <person name="Obornik M."/>
            <person name="Parker M.S."/>
            <person name="Petit J.L."/>
            <person name="Porcel B.M."/>
            <person name="Poulsen N."/>
            <person name="Robison M."/>
            <person name="Rychlewski L."/>
            <person name="Rynearson T.A."/>
            <person name="Schmutz J."/>
            <person name="Shapiro H."/>
            <person name="Siaut M."/>
            <person name="Stanley M."/>
            <person name="Sussman M.R."/>
            <person name="Taylor A.R."/>
            <person name="Vardi A."/>
            <person name="von Dassow P."/>
            <person name="Vyverman W."/>
            <person name="Willis A."/>
            <person name="Wyrwicz L.S."/>
            <person name="Rokhsar D.S."/>
            <person name="Weissenbach J."/>
            <person name="Armbrust E.V."/>
            <person name="Green B.R."/>
            <person name="Van de Peer Y."/>
            <person name="Grigoriev I.V."/>
        </authorList>
    </citation>
    <scope>NUCLEOTIDE SEQUENCE [LARGE SCALE GENOMIC DNA]</scope>
    <source>
        <strain evidence="17 18">CCAP 1055/1</strain>
    </source>
</reference>
<keyword evidence="7" id="KW-0479">Metal-binding</keyword>
<evidence type="ECO:0000259" key="16">
    <source>
        <dbReference type="PROSITE" id="PS51296"/>
    </source>
</evidence>
<dbReference type="RefSeq" id="XP_002185582.1">
    <property type="nucleotide sequence ID" value="XM_002185546.1"/>
</dbReference>
<keyword evidence="9" id="KW-1133">Transmembrane helix</keyword>
<name>B7GEP3_PHATC</name>
<evidence type="ECO:0000256" key="12">
    <source>
        <dbReference type="ARBA" id="ARBA00023014"/>
    </source>
</evidence>
<dbReference type="OrthoDB" id="426882at2759"/>
<dbReference type="SUPFAM" id="SSF55961">
    <property type="entry name" value="Bet v1-like"/>
    <property type="match status" value="1"/>
</dbReference>
<dbReference type="PANTHER" id="PTHR21266:SF32">
    <property type="entry name" value="CHOLESTEROL 7-DESATURASE NVD"/>
    <property type="match status" value="1"/>
</dbReference>
<evidence type="ECO:0000256" key="1">
    <source>
        <dbReference type="ARBA" id="ARBA00004229"/>
    </source>
</evidence>
<dbReference type="InterPro" id="IPR050584">
    <property type="entry name" value="Cholesterol_7-desaturase"/>
</dbReference>
<accession>B7GEP3</accession>
<keyword evidence="13" id="KW-0472">Membrane</keyword>
<dbReference type="KEGG" id="pti:PHATRDRAFT_50613"/>
<dbReference type="Gene3D" id="3.90.380.10">
    <property type="entry name" value="Naphthalene 1,2-dioxygenase Alpha Subunit, Chain A, domain 1"/>
    <property type="match status" value="1"/>
</dbReference>
<keyword evidence="12" id="KW-0411">Iron-sulfur</keyword>
<dbReference type="PROSITE" id="PS51296">
    <property type="entry name" value="RIESKE"/>
    <property type="match status" value="1"/>
</dbReference>
<keyword evidence="8" id="KW-0809">Transit peptide</keyword>
<protein>
    <submittedName>
        <fullName evidence="17">Tic55 component of chloroplast import machinery</fullName>
    </submittedName>
</protein>
<evidence type="ECO:0000256" key="8">
    <source>
        <dbReference type="ARBA" id="ARBA00022946"/>
    </source>
</evidence>
<comment type="subcellular location">
    <subcellularLocation>
        <location evidence="2">Membrane</location>
    </subcellularLocation>
    <subcellularLocation>
        <location evidence="1">Plastid</location>
        <location evidence="1">Chloroplast</location>
    </subcellularLocation>
</comment>
<evidence type="ECO:0000256" key="13">
    <source>
        <dbReference type="ARBA" id="ARBA00023136"/>
    </source>
</evidence>
<dbReference type="Pfam" id="PF00355">
    <property type="entry name" value="Rieske"/>
    <property type="match status" value="1"/>
</dbReference>
<dbReference type="InParanoid" id="B7GEP3"/>